<dbReference type="GO" id="GO:0052906">
    <property type="term" value="F:tRNA (guanine(37)-N1)-methyltransferase activity"/>
    <property type="evidence" value="ECO:0007669"/>
    <property type="project" value="UniProtKB-EC"/>
</dbReference>
<dbReference type="Proteomes" id="UP001206925">
    <property type="component" value="Unassembled WGS sequence"/>
</dbReference>
<proteinExistence type="inferred from homology"/>
<dbReference type="FunFam" id="3.30.300.110:FF:000001">
    <property type="entry name" value="tRNA (guanine(37)-N1)-methyltransferase"/>
    <property type="match status" value="1"/>
</dbReference>
<dbReference type="PANTHER" id="PTHR23245">
    <property type="entry name" value="TRNA METHYLTRANSFERASE"/>
    <property type="match status" value="1"/>
</dbReference>
<evidence type="ECO:0000256" key="2">
    <source>
        <dbReference type="ARBA" id="ARBA00022490"/>
    </source>
</evidence>
<dbReference type="SUPFAM" id="SSF53335">
    <property type="entry name" value="S-adenosyl-L-methionine-dependent methyltransferases"/>
    <property type="match status" value="1"/>
</dbReference>
<dbReference type="Gene3D" id="3.30.300.110">
    <property type="entry name" value="Met-10+ protein-like domains"/>
    <property type="match status" value="1"/>
</dbReference>
<keyword evidence="3" id="KW-0489">Methyltransferase</keyword>
<keyword evidence="4" id="KW-0808">Transferase</keyword>
<feature type="domain" description="SAM-dependent methyltransferase TRM5/TYW2-type" evidence="9">
    <location>
        <begin position="324"/>
        <end position="429"/>
    </location>
</feature>
<evidence type="ECO:0000256" key="6">
    <source>
        <dbReference type="ARBA" id="ARBA00022694"/>
    </source>
</evidence>
<evidence type="ECO:0000256" key="1">
    <source>
        <dbReference type="ARBA" id="ARBA00009775"/>
    </source>
</evidence>
<evidence type="ECO:0000259" key="9">
    <source>
        <dbReference type="PROSITE" id="PS51684"/>
    </source>
</evidence>
<keyword evidence="5" id="KW-0949">S-adenosyl-L-methionine</keyword>
<feature type="compositionally biased region" description="Low complexity" evidence="8">
    <location>
        <begin position="66"/>
        <end position="77"/>
    </location>
</feature>
<keyword evidence="11" id="KW-1185">Reference proteome</keyword>
<evidence type="ECO:0000313" key="11">
    <source>
        <dbReference type="Proteomes" id="UP001206925"/>
    </source>
</evidence>
<dbReference type="InterPro" id="IPR029063">
    <property type="entry name" value="SAM-dependent_MTases_sf"/>
</dbReference>
<evidence type="ECO:0000256" key="5">
    <source>
        <dbReference type="ARBA" id="ARBA00022691"/>
    </source>
</evidence>
<evidence type="ECO:0000313" key="10">
    <source>
        <dbReference type="EMBL" id="KAI7737786.1"/>
    </source>
</evidence>
<feature type="region of interest" description="Disordered" evidence="8">
    <location>
        <begin position="51"/>
        <end position="77"/>
    </location>
</feature>
<evidence type="ECO:0000256" key="7">
    <source>
        <dbReference type="ARBA" id="ARBA00047783"/>
    </source>
</evidence>
<comment type="catalytic activity">
    <reaction evidence="7">
        <text>guanosine(37) in tRNA + S-adenosyl-L-methionine = N(1)-methylguanosine(37) in tRNA + S-adenosyl-L-homocysteine + H(+)</text>
        <dbReference type="Rhea" id="RHEA:36899"/>
        <dbReference type="Rhea" id="RHEA-COMP:10145"/>
        <dbReference type="Rhea" id="RHEA-COMP:10147"/>
        <dbReference type="ChEBI" id="CHEBI:15378"/>
        <dbReference type="ChEBI" id="CHEBI:57856"/>
        <dbReference type="ChEBI" id="CHEBI:59789"/>
        <dbReference type="ChEBI" id="CHEBI:73542"/>
        <dbReference type="ChEBI" id="CHEBI:74269"/>
        <dbReference type="EC" id="2.1.1.228"/>
    </reaction>
</comment>
<keyword evidence="2" id="KW-0963">Cytoplasm</keyword>
<evidence type="ECO:0000256" key="8">
    <source>
        <dbReference type="SAM" id="MobiDB-lite"/>
    </source>
</evidence>
<dbReference type="InterPro" id="IPR056744">
    <property type="entry name" value="TRM5/TYW2-like_N"/>
</dbReference>
<comment type="caution">
    <text evidence="10">The sequence shown here is derived from an EMBL/GenBank/DDBJ whole genome shotgun (WGS) entry which is preliminary data.</text>
</comment>
<dbReference type="GO" id="GO:0005739">
    <property type="term" value="C:mitochondrion"/>
    <property type="evidence" value="ECO:0007669"/>
    <property type="project" value="GOC"/>
</dbReference>
<name>A0AAD5GEU2_AMBAR</name>
<dbReference type="Pfam" id="PF25133">
    <property type="entry name" value="TYW2_N_2"/>
    <property type="match status" value="1"/>
</dbReference>
<dbReference type="PROSITE" id="PS51684">
    <property type="entry name" value="SAM_MT_TRM5_TYW2"/>
    <property type="match status" value="1"/>
</dbReference>
<accession>A0AAD5GEU2</accession>
<sequence>MFTNHLLRPPPSLPTPLSLLFKPSTVVSIHRLTVVSTRRITVASISFTPDDTPPYGPSLSKGHIPQQQQHNNNNNNNLFDENLFTRVYNISAVRVSADRCYSLESQIRGHLLNWPRIRNIGRVYGDEIDAEMQKYFNFNNNNNDNDNDDERLESLNRRIYGKAEGDGERLNPVLYREKLVKSFNSRGYEKFRNLAKLSRPKRKGKAKTETERGEVRDGKGNGCYLVEEVVGEEREGEEEDLSRLIGDAAGYRLGKWKGSTRLLLLDERYADKSYDELPEAVKACLKGSVFELVRCKLTLYYSYWQMNEVLEALLPEHMIVPSSFETVGHIIHLNLRDEHLPYKNLIAKVVLDKNKPKIQTVVNKIDAINNDFRTMQLEVLAGNHSLVTRLVENGLHFHVDLASVCQDSIILELKAVNGEAKASNLLYTE</sequence>
<protein>
    <recommendedName>
        <fullName evidence="9">SAM-dependent methyltransferase TRM5/TYW2-type domain-containing protein</fullName>
    </recommendedName>
</protein>
<gene>
    <name evidence="10" type="ORF">M8C21_011961</name>
</gene>
<dbReference type="EMBL" id="JAMZMK010008956">
    <property type="protein sequence ID" value="KAI7737786.1"/>
    <property type="molecule type" value="Genomic_DNA"/>
</dbReference>
<evidence type="ECO:0000256" key="4">
    <source>
        <dbReference type="ARBA" id="ARBA00022679"/>
    </source>
</evidence>
<dbReference type="GO" id="GO:0070901">
    <property type="term" value="P:mitochondrial tRNA methylation"/>
    <property type="evidence" value="ECO:0007669"/>
    <property type="project" value="UniProtKB-ARBA"/>
</dbReference>
<reference evidence="10" key="1">
    <citation type="submission" date="2022-06" db="EMBL/GenBank/DDBJ databases">
        <title>Uncovering the hologenomic basis of an extraordinary plant invasion.</title>
        <authorList>
            <person name="Bieker V.C."/>
            <person name="Martin M.D."/>
            <person name="Gilbert T."/>
            <person name="Hodgins K."/>
            <person name="Battlay P."/>
            <person name="Petersen B."/>
            <person name="Wilson J."/>
        </authorList>
    </citation>
    <scope>NUCLEOTIDE SEQUENCE</scope>
    <source>
        <strain evidence="10">AA19_3_7</strain>
        <tissue evidence="10">Leaf</tissue>
    </source>
</reference>
<comment type="similarity">
    <text evidence="1">Belongs to the class I-like SAM-binding methyltransferase superfamily. TRM5/TYW2 family.</text>
</comment>
<dbReference type="InterPro" id="IPR030382">
    <property type="entry name" value="MeTrfase_TRM5/TYW2"/>
</dbReference>
<organism evidence="10 11">
    <name type="scientific">Ambrosia artemisiifolia</name>
    <name type="common">Common ragweed</name>
    <dbReference type="NCBI Taxonomy" id="4212"/>
    <lineage>
        <taxon>Eukaryota</taxon>
        <taxon>Viridiplantae</taxon>
        <taxon>Streptophyta</taxon>
        <taxon>Embryophyta</taxon>
        <taxon>Tracheophyta</taxon>
        <taxon>Spermatophyta</taxon>
        <taxon>Magnoliopsida</taxon>
        <taxon>eudicotyledons</taxon>
        <taxon>Gunneridae</taxon>
        <taxon>Pentapetalae</taxon>
        <taxon>asterids</taxon>
        <taxon>campanulids</taxon>
        <taxon>Asterales</taxon>
        <taxon>Asteraceae</taxon>
        <taxon>Asteroideae</taxon>
        <taxon>Heliantheae alliance</taxon>
        <taxon>Heliantheae</taxon>
        <taxon>Ambrosia</taxon>
    </lineage>
</organism>
<dbReference type="PANTHER" id="PTHR23245:SF43">
    <property type="entry name" value="TRNA (GUANINE(37)-N1)-METHYLTRANSFERASE 2"/>
    <property type="match status" value="1"/>
</dbReference>
<keyword evidence="6" id="KW-0819">tRNA processing</keyword>
<evidence type="ECO:0000256" key="3">
    <source>
        <dbReference type="ARBA" id="ARBA00022603"/>
    </source>
</evidence>
<dbReference type="GO" id="GO:0002939">
    <property type="term" value="P:tRNA N1-guanine methylation"/>
    <property type="evidence" value="ECO:0007669"/>
    <property type="project" value="TreeGrafter"/>
</dbReference>
<dbReference type="AlphaFoldDB" id="A0AAD5GEU2"/>